<dbReference type="Gene3D" id="3.50.50.60">
    <property type="entry name" value="FAD/NAD(P)-binding domain"/>
    <property type="match status" value="2"/>
</dbReference>
<protein>
    <submittedName>
        <fullName evidence="2">C-3',4' desaturase CrtD</fullName>
    </submittedName>
</protein>
<organism evidence="2 3">
    <name type="scientific">Persicobacter psychrovividus</name>
    <dbReference type="NCBI Taxonomy" id="387638"/>
    <lineage>
        <taxon>Bacteria</taxon>
        <taxon>Pseudomonadati</taxon>
        <taxon>Bacteroidota</taxon>
        <taxon>Cytophagia</taxon>
        <taxon>Cytophagales</taxon>
        <taxon>Persicobacteraceae</taxon>
        <taxon>Persicobacter</taxon>
    </lineage>
</organism>
<dbReference type="RefSeq" id="WP_338397673.1">
    <property type="nucleotide sequence ID" value="NZ_AP025292.1"/>
</dbReference>
<dbReference type="InterPro" id="IPR036188">
    <property type="entry name" value="FAD/NAD-bd_sf"/>
</dbReference>
<dbReference type="PANTHER" id="PTHR46313">
    <property type="match status" value="1"/>
</dbReference>
<accession>A0ABN6L5L4</accession>
<evidence type="ECO:0000259" key="1">
    <source>
        <dbReference type="Pfam" id="PF01593"/>
    </source>
</evidence>
<evidence type="ECO:0000313" key="3">
    <source>
        <dbReference type="Proteomes" id="UP001354989"/>
    </source>
</evidence>
<dbReference type="PROSITE" id="PS51257">
    <property type="entry name" value="PROKAR_LIPOPROTEIN"/>
    <property type="match status" value="1"/>
</dbReference>
<evidence type="ECO:0000313" key="2">
    <source>
        <dbReference type="EMBL" id="BDC98439.1"/>
    </source>
</evidence>
<dbReference type="Pfam" id="PF01593">
    <property type="entry name" value="Amino_oxidase"/>
    <property type="match status" value="1"/>
</dbReference>
<dbReference type="Proteomes" id="UP001354989">
    <property type="component" value="Chromosome"/>
</dbReference>
<sequence length="497" mass="56087">MVQEKGKIFTEVLVIGSGLGGLSSACLLANDGFKVRVVDQNWIPGGCTTSYWRKGFVFEAGATTLVGLDQGMPLQVLLKKIGLRLKTRKLDLPMQVVLADGRVIRKFQAIEEWITEAEKVFGVKGQRAFWEKCHALSQFVWDQSSEQITFPPEKIGDLKNMAFKFPLKETMKARYALKSVGDLLRQYGLADHQAFVAFINEQLLITAQNHAEEVNALFGAAALCYTNYENHYVDGGLINLVTPFVNFLEQKGGALDLRTKVVNIQKNGDYYDVFTTKGEYRCQFLISGIPLNNLYEMADRNLRKPIENRRLFSEDLNSAFQMGIGFRSAREFETLHFQIHLPKPLPHLNSKSIFISLSHGQDHSRSDQQGCRVMSVSTHLSDPEHNIIENTAEVENAIVNLLIEQGFFAKEDIVYQHSSTQKSWEKWTGRAYGFVGGYPQMMRIKPWAMNAARWDKDRAYLCGDTVYPGQGIPGVVLSGLIAHKKLMDDWASSREEA</sequence>
<gene>
    <name evidence="2" type="ORF">PEPS_07200</name>
</gene>
<dbReference type="InterPro" id="IPR002937">
    <property type="entry name" value="Amino_oxidase"/>
</dbReference>
<feature type="domain" description="Amine oxidase" evidence="1">
    <location>
        <begin position="19"/>
        <end position="482"/>
    </location>
</feature>
<keyword evidence="3" id="KW-1185">Reference proteome</keyword>
<dbReference type="EMBL" id="AP025292">
    <property type="protein sequence ID" value="BDC98439.1"/>
    <property type="molecule type" value="Genomic_DNA"/>
</dbReference>
<dbReference type="SUPFAM" id="SSF51905">
    <property type="entry name" value="FAD/NAD(P)-binding domain"/>
    <property type="match status" value="1"/>
</dbReference>
<proteinExistence type="predicted"/>
<dbReference type="InterPro" id="IPR045892">
    <property type="entry name" value="CrtISO-like"/>
</dbReference>
<reference evidence="2 3" key="1">
    <citation type="submission" date="2021-12" db="EMBL/GenBank/DDBJ databases">
        <title>Genome sequencing of bacteria with rrn-lacking chromosome and rrn-plasmid.</title>
        <authorList>
            <person name="Anda M."/>
            <person name="Iwasaki W."/>
        </authorList>
    </citation>
    <scope>NUCLEOTIDE SEQUENCE [LARGE SCALE GENOMIC DNA]</scope>
    <source>
        <strain evidence="2 3">NBRC 101262</strain>
    </source>
</reference>
<name>A0ABN6L5L4_9BACT</name>
<dbReference type="PANTHER" id="PTHR46313:SF3">
    <property type="entry name" value="PROLYCOPENE ISOMERASE, CHLOROPLASTIC"/>
    <property type="match status" value="1"/>
</dbReference>